<evidence type="ECO:0000256" key="1">
    <source>
        <dbReference type="SAM" id="MobiDB-lite"/>
    </source>
</evidence>
<proteinExistence type="predicted"/>
<feature type="region of interest" description="Disordered" evidence="1">
    <location>
        <begin position="1"/>
        <end position="22"/>
    </location>
</feature>
<accession>A0A150WKV0</accession>
<protein>
    <recommendedName>
        <fullName evidence="4">Outer membrane protein beta-barrel domain-containing protein</fullName>
    </recommendedName>
</protein>
<feature type="compositionally biased region" description="Basic and acidic residues" evidence="1">
    <location>
        <begin position="1"/>
        <end position="15"/>
    </location>
</feature>
<dbReference type="InterPro" id="IPR023614">
    <property type="entry name" value="Porin_dom_sf"/>
</dbReference>
<dbReference type="Gene3D" id="2.40.160.10">
    <property type="entry name" value="Porin"/>
    <property type="match status" value="1"/>
</dbReference>
<dbReference type="Proteomes" id="UP000075391">
    <property type="component" value="Unassembled WGS sequence"/>
</dbReference>
<dbReference type="EMBL" id="LUKF01000012">
    <property type="protein sequence ID" value="KYG64621.1"/>
    <property type="molecule type" value="Genomic_DNA"/>
</dbReference>
<gene>
    <name evidence="2" type="ORF">AZI85_03290</name>
</gene>
<dbReference type="OrthoDB" id="5291172at2"/>
<name>A0A150WKV0_BDEBC</name>
<evidence type="ECO:0000313" key="2">
    <source>
        <dbReference type="EMBL" id="KYG64621.1"/>
    </source>
</evidence>
<reference evidence="2 3" key="1">
    <citation type="submission" date="2016-03" db="EMBL/GenBank/DDBJ databases">
        <authorList>
            <person name="Ploux O."/>
        </authorList>
    </citation>
    <scope>NUCLEOTIDE SEQUENCE [LARGE SCALE GENOMIC DNA]</scope>
    <source>
        <strain evidence="2 3">BER2</strain>
    </source>
</reference>
<dbReference type="AlphaFoldDB" id="A0A150WKV0"/>
<comment type="caution">
    <text evidence="2">The sequence shown here is derived from an EMBL/GenBank/DDBJ whole genome shotgun (WGS) entry which is preliminary data.</text>
</comment>
<sequence length="224" mass="24652">MREKAIAESQSESKKQVSASDAQVSGMLTLKDPRPEVVTRSWSYFAAFTGQTFQAEGTVSKEGSGVFNLGNNSQTFMPGLELGVISTPLQTKALLWKFGVRAKAGFTSQETDVKLESGYEINDARLNTTVFSGGPVVAMSWDRFDWLSLTVSPQFGSVIYTQSSSNDFAAFSKQASFDSWGYGLDVAFSKKWSVFTEYSQKSLKGSNEIALQRDNFELGTKVTW</sequence>
<evidence type="ECO:0008006" key="4">
    <source>
        <dbReference type="Google" id="ProtNLM"/>
    </source>
</evidence>
<evidence type="ECO:0000313" key="3">
    <source>
        <dbReference type="Proteomes" id="UP000075391"/>
    </source>
</evidence>
<organism evidence="2 3">
    <name type="scientific">Bdellovibrio bacteriovorus</name>
    <dbReference type="NCBI Taxonomy" id="959"/>
    <lineage>
        <taxon>Bacteria</taxon>
        <taxon>Pseudomonadati</taxon>
        <taxon>Bdellovibrionota</taxon>
        <taxon>Bdellovibrionia</taxon>
        <taxon>Bdellovibrionales</taxon>
        <taxon>Pseudobdellovibrionaceae</taxon>
        <taxon>Bdellovibrio</taxon>
    </lineage>
</organism>